<evidence type="ECO:0000256" key="5">
    <source>
        <dbReference type="ARBA" id="ARBA00022603"/>
    </source>
</evidence>
<organism evidence="22 23">
    <name type="scientific">Litorivicinus lipolyticus</name>
    <dbReference type="NCBI Taxonomy" id="418701"/>
    <lineage>
        <taxon>Bacteria</taxon>
        <taxon>Pseudomonadati</taxon>
        <taxon>Pseudomonadota</taxon>
        <taxon>Gammaproteobacteria</taxon>
        <taxon>Oceanospirillales</taxon>
        <taxon>Litorivicinaceae</taxon>
        <taxon>Litorivicinus</taxon>
    </lineage>
</organism>
<dbReference type="InterPro" id="IPR014032">
    <property type="entry name" value="Peptidase_A24A_bac"/>
</dbReference>
<dbReference type="OrthoDB" id="9789291at2"/>
<keyword evidence="13 18" id="KW-0511">Multifunctional enzyme</keyword>
<evidence type="ECO:0000313" key="23">
    <source>
        <dbReference type="Proteomes" id="UP000388235"/>
    </source>
</evidence>
<evidence type="ECO:0000256" key="18">
    <source>
        <dbReference type="RuleBase" id="RU003794"/>
    </source>
</evidence>
<evidence type="ECO:0000256" key="9">
    <source>
        <dbReference type="ARBA" id="ARBA00022692"/>
    </source>
</evidence>
<evidence type="ECO:0000256" key="15">
    <source>
        <dbReference type="ARBA" id="ARBA00067082"/>
    </source>
</evidence>
<name>A0A5Q2QEY5_9GAMM</name>
<feature type="transmembrane region" description="Helical" evidence="19">
    <location>
        <begin position="165"/>
        <end position="183"/>
    </location>
</feature>
<dbReference type="Proteomes" id="UP000388235">
    <property type="component" value="Chromosome"/>
</dbReference>
<dbReference type="KEGG" id="llp:GH975_10265"/>
<keyword evidence="11 19" id="KW-1133">Transmembrane helix</keyword>
<evidence type="ECO:0000313" key="22">
    <source>
        <dbReference type="EMBL" id="QGG80931.1"/>
    </source>
</evidence>
<dbReference type="Pfam" id="PF01478">
    <property type="entry name" value="Peptidase_A24"/>
    <property type="match status" value="1"/>
</dbReference>
<feature type="transmembrane region" description="Helical" evidence="19">
    <location>
        <begin position="267"/>
        <end position="286"/>
    </location>
</feature>
<accession>A0A5Q2QEY5</accession>
<evidence type="ECO:0000256" key="10">
    <source>
        <dbReference type="ARBA" id="ARBA00022801"/>
    </source>
</evidence>
<keyword evidence="6 18" id="KW-0645">Protease</keyword>
<evidence type="ECO:0000259" key="21">
    <source>
        <dbReference type="Pfam" id="PF06750"/>
    </source>
</evidence>
<dbReference type="Pfam" id="PF06750">
    <property type="entry name" value="A24_N_bact"/>
    <property type="match status" value="1"/>
</dbReference>
<dbReference type="GO" id="GO:0008168">
    <property type="term" value="F:methyltransferase activity"/>
    <property type="evidence" value="ECO:0007669"/>
    <property type="project" value="UniProtKB-KW"/>
</dbReference>
<keyword evidence="4" id="KW-0997">Cell inner membrane</keyword>
<evidence type="ECO:0000256" key="4">
    <source>
        <dbReference type="ARBA" id="ARBA00022519"/>
    </source>
</evidence>
<evidence type="ECO:0000256" key="14">
    <source>
        <dbReference type="ARBA" id="ARBA00050401"/>
    </source>
</evidence>
<dbReference type="RefSeq" id="WP_153714434.1">
    <property type="nucleotide sequence ID" value="NZ_CP045871.1"/>
</dbReference>
<feature type="domain" description="Prepilin type IV endopeptidase peptidase" evidence="20">
    <location>
        <begin position="141"/>
        <end position="251"/>
    </location>
</feature>
<dbReference type="GO" id="GO:0005886">
    <property type="term" value="C:plasma membrane"/>
    <property type="evidence" value="ECO:0007669"/>
    <property type="project" value="UniProtKB-SubCell"/>
</dbReference>
<feature type="domain" description="Prepilin peptidase A24 N-terminal" evidence="21">
    <location>
        <begin position="17"/>
        <end position="130"/>
    </location>
</feature>
<dbReference type="AlphaFoldDB" id="A0A5Q2QEY5"/>
<keyword evidence="9 18" id="KW-0812">Transmembrane</keyword>
<evidence type="ECO:0000256" key="2">
    <source>
        <dbReference type="ARBA" id="ARBA00005801"/>
    </source>
</evidence>
<dbReference type="Gene3D" id="1.20.120.1220">
    <property type="match status" value="1"/>
</dbReference>
<evidence type="ECO:0000256" key="12">
    <source>
        <dbReference type="ARBA" id="ARBA00023136"/>
    </source>
</evidence>
<keyword evidence="7 18" id="KW-0808">Transferase</keyword>
<keyword evidence="8" id="KW-0949">S-adenosyl-L-methionine</keyword>
<comment type="subcellular location">
    <subcellularLocation>
        <location evidence="1">Cell inner membrane</location>
        <topology evidence="1">Multi-pass membrane protein</topology>
    </subcellularLocation>
    <subcellularLocation>
        <location evidence="18">Cell membrane</location>
        <topology evidence="18">Multi-pass membrane protein</topology>
    </subcellularLocation>
</comment>
<dbReference type="InterPro" id="IPR050882">
    <property type="entry name" value="Prepilin_peptidase/N-MTase"/>
</dbReference>
<keyword evidence="5 18" id="KW-0489">Methyltransferase</keyword>
<dbReference type="GO" id="GO:0006465">
    <property type="term" value="P:signal peptide processing"/>
    <property type="evidence" value="ECO:0007669"/>
    <property type="project" value="TreeGrafter"/>
</dbReference>
<reference evidence="22 23" key="1">
    <citation type="submission" date="2019-11" db="EMBL/GenBank/DDBJ databases">
        <authorList>
            <person name="Khan S.A."/>
            <person name="Jeon C.O."/>
            <person name="Chun B.H."/>
        </authorList>
    </citation>
    <scope>NUCLEOTIDE SEQUENCE [LARGE SCALE GENOMIC DNA]</scope>
    <source>
        <strain evidence="22 23">IMCC 1097</strain>
    </source>
</reference>
<evidence type="ECO:0000256" key="13">
    <source>
        <dbReference type="ARBA" id="ARBA00023268"/>
    </source>
</evidence>
<comment type="similarity">
    <text evidence="2 17">Belongs to the peptidase A24 family.</text>
</comment>
<dbReference type="PANTHER" id="PTHR30487">
    <property type="entry name" value="TYPE 4 PREPILIN-LIKE PROTEINS LEADER PEPTIDE-PROCESSING ENZYME"/>
    <property type="match status" value="1"/>
</dbReference>
<dbReference type="FunFam" id="1.20.120.1220:FF:000001">
    <property type="entry name" value="Type 4 prepilin-like proteins leader peptide-processing enzyme"/>
    <property type="match status" value="1"/>
</dbReference>
<evidence type="ECO:0000256" key="6">
    <source>
        <dbReference type="ARBA" id="ARBA00022670"/>
    </source>
</evidence>
<comment type="catalytic activity">
    <reaction evidence="14 18">
        <text>Typically cleaves a -Gly-|-Phe- bond to release an N-terminal, basic peptide of 5-8 residues from type IV prepilin, and then N-methylates the new N-terminal amino group, the methyl donor being S-adenosyl-L-methionine.</text>
        <dbReference type="EC" id="3.4.23.43"/>
    </reaction>
</comment>
<dbReference type="EC" id="3.4.23.43" evidence="15 18"/>
<gene>
    <name evidence="22" type="ORF">GH975_10265</name>
</gene>
<comment type="function">
    <text evidence="18">Plays an essential role in type IV pili and type II pseudopili formation by proteolytically removing the leader sequence from substrate proteins and subsequently monomethylating the alpha-amino group of the newly exposed N-terminal phenylalanine.</text>
</comment>
<dbReference type="EC" id="2.1.1.-" evidence="18"/>
<sequence length="295" mass="31495">MIQTLADAGLFLPLVTVLGLLIGSFLNVVVHRLPIMMENELRLDCEWLSAKDNGLPEPDPTAPTGPIFNLSKPRSRCPQCDTQIRARDNIPVLSWVLLKGRCRGCDHPISARYPIVEASTAALSLLVAWVMEPSLATIAALALVWTLWALTLIDADTQLLPDQLTLPLTWAGLLVATTGVWPVSLTDALFGAVFGYLSLWSVFHLFRILTGKHGMGAGDFKLLAALGAWMGWQVLPLIIVLSSLVGAVVGISAIALAKMGARAPMAFGPYLAGAGLIALLWGAQLIDGYKAVAGL</sequence>
<dbReference type="GO" id="GO:0032259">
    <property type="term" value="P:methylation"/>
    <property type="evidence" value="ECO:0007669"/>
    <property type="project" value="UniProtKB-KW"/>
</dbReference>
<protein>
    <recommendedName>
        <fullName evidence="16 18">Prepilin leader peptidase/N-methyltransferase</fullName>
        <ecNumber evidence="18">2.1.1.-</ecNumber>
        <ecNumber evidence="15 18">3.4.23.43</ecNumber>
    </recommendedName>
</protein>
<feature type="transmembrane region" description="Helical" evidence="19">
    <location>
        <begin position="222"/>
        <end position="255"/>
    </location>
</feature>
<evidence type="ECO:0000256" key="17">
    <source>
        <dbReference type="RuleBase" id="RU003793"/>
    </source>
</evidence>
<feature type="transmembrane region" description="Helical" evidence="19">
    <location>
        <begin position="135"/>
        <end position="153"/>
    </location>
</feature>
<evidence type="ECO:0000256" key="19">
    <source>
        <dbReference type="SAM" id="Phobius"/>
    </source>
</evidence>
<dbReference type="InterPro" id="IPR010627">
    <property type="entry name" value="Prepilin_pept_A24_N"/>
</dbReference>
<evidence type="ECO:0000256" key="1">
    <source>
        <dbReference type="ARBA" id="ARBA00004429"/>
    </source>
</evidence>
<evidence type="ECO:0000256" key="11">
    <source>
        <dbReference type="ARBA" id="ARBA00022989"/>
    </source>
</evidence>
<evidence type="ECO:0000256" key="3">
    <source>
        <dbReference type="ARBA" id="ARBA00022475"/>
    </source>
</evidence>
<evidence type="ECO:0000259" key="20">
    <source>
        <dbReference type="Pfam" id="PF01478"/>
    </source>
</evidence>
<keyword evidence="10 18" id="KW-0378">Hydrolase</keyword>
<dbReference type="PRINTS" id="PR00864">
    <property type="entry name" value="PREPILNPTASE"/>
</dbReference>
<evidence type="ECO:0000256" key="8">
    <source>
        <dbReference type="ARBA" id="ARBA00022691"/>
    </source>
</evidence>
<keyword evidence="12 19" id="KW-0472">Membrane</keyword>
<dbReference type="InterPro" id="IPR000045">
    <property type="entry name" value="Prepilin_IV_endopep_pep"/>
</dbReference>
<keyword evidence="3" id="KW-1003">Cell membrane</keyword>
<dbReference type="EMBL" id="CP045871">
    <property type="protein sequence ID" value="QGG80931.1"/>
    <property type="molecule type" value="Genomic_DNA"/>
</dbReference>
<proteinExistence type="inferred from homology"/>
<dbReference type="GO" id="GO:0004190">
    <property type="term" value="F:aspartic-type endopeptidase activity"/>
    <property type="evidence" value="ECO:0007669"/>
    <property type="project" value="UniProtKB-EC"/>
</dbReference>
<evidence type="ECO:0000256" key="7">
    <source>
        <dbReference type="ARBA" id="ARBA00022679"/>
    </source>
</evidence>
<keyword evidence="23" id="KW-1185">Reference proteome</keyword>
<feature type="transmembrane region" description="Helical" evidence="19">
    <location>
        <begin position="189"/>
        <end position="210"/>
    </location>
</feature>
<feature type="transmembrane region" description="Helical" evidence="19">
    <location>
        <begin position="12"/>
        <end position="30"/>
    </location>
</feature>
<evidence type="ECO:0000256" key="16">
    <source>
        <dbReference type="ARBA" id="ARBA00071870"/>
    </source>
</evidence>
<dbReference type="PANTHER" id="PTHR30487:SF0">
    <property type="entry name" value="PREPILIN LEADER PEPTIDASE_N-METHYLTRANSFERASE-RELATED"/>
    <property type="match status" value="1"/>
</dbReference>